<dbReference type="Proteomes" id="UP000663832">
    <property type="component" value="Unassembled WGS sequence"/>
</dbReference>
<dbReference type="InterPro" id="IPR001611">
    <property type="entry name" value="Leu-rich_rpt"/>
</dbReference>
<evidence type="ECO:0000313" key="3">
    <source>
        <dbReference type="EMBL" id="CAF1527230.1"/>
    </source>
</evidence>
<dbReference type="EMBL" id="CAJNOM010000630">
    <property type="protein sequence ID" value="CAF1527230.1"/>
    <property type="molecule type" value="Genomic_DNA"/>
</dbReference>
<dbReference type="PROSITE" id="PS50181">
    <property type="entry name" value="FBOX"/>
    <property type="match status" value="1"/>
</dbReference>
<dbReference type="AlphaFoldDB" id="A0A815V828"/>
<dbReference type="InterPro" id="IPR032675">
    <property type="entry name" value="LRR_dom_sf"/>
</dbReference>
<proteinExistence type="predicted"/>
<gene>
    <name evidence="3" type="ORF">QVE165_LOCUS45230</name>
</gene>
<dbReference type="Pfam" id="PF12937">
    <property type="entry name" value="F-box-like"/>
    <property type="match status" value="1"/>
</dbReference>
<comment type="caution">
    <text evidence="3">The sequence shown here is derived from an EMBL/GenBank/DDBJ whole genome shotgun (WGS) entry which is preliminary data.</text>
</comment>
<accession>A0A815V828</accession>
<dbReference type="SUPFAM" id="SSF52047">
    <property type="entry name" value="RNI-like"/>
    <property type="match status" value="1"/>
</dbReference>
<reference evidence="3" key="1">
    <citation type="submission" date="2021-02" db="EMBL/GenBank/DDBJ databases">
        <authorList>
            <person name="Nowell W R."/>
        </authorList>
    </citation>
    <scope>NUCLEOTIDE SEQUENCE</scope>
</reference>
<sequence>MSSHNIIPSLLHLPVELTYRILDHLAPSDILVSVRDVCSRLNAITNIYPRFQTLVTLDLLSNGIDDDEGACCLADALKINQAITRLDLTRNNIGPQGAQHLADALKINQTLKILSLSDNTIGEEGACYLSDALKINKTLVTLHLHGNRINDKGAQCFADMMMINQVTHNFITLTKLNLRSACIDFEGAQFLGDALRSNRTLTELDISFNRIGDDGAQYLGNGLKNNQVKEKEYLVICHILINIFLTVTENIDDSNEQY</sequence>
<dbReference type="PANTHER" id="PTHR24111:SF0">
    <property type="entry name" value="LEUCINE-RICH REPEAT-CONTAINING PROTEIN"/>
    <property type="match status" value="1"/>
</dbReference>
<dbReference type="InterPro" id="IPR052201">
    <property type="entry name" value="LRR-containing_regulator"/>
</dbReference>
<dbReference type="OrthoDB" id="120976at2759"/>
<keyword evidence="1" id="KW-0677">Repeat</keyword>
<dbReference type="InterPro" id="IPR001810">
    <property type="entry name" value="F-box_dom"/>
</dbReference>
<keyword evidence="4" id="KW-1185">Reference proteome</keyword>
<organism evidence="3 4">
    <name type="scientific">Adineta steineri</name>
    <dbReference type="NCBI Taxonomy" id="433720"/>
    <lineage>
        <taxon>Eukaryota</taxon>
        <taxon>Metazoa</taxon>
        <taxon>Spiralia</taxon>
        <taxon>Gnathifera</taxon>
        <taxon>Rotifera</taxon>
        <taxon>Eurotatoria</taxon>
        <taxon>Bdelloidea</taxon>
        <taxon>Adinetida</taxon>
        <taxon>Adinetidae</taxon>
        <taxon>Adineta</taxon>
    </lineage>
</organism>
<name>A0A815V828_9BILA</name>
<evidence type="ECO:0000259" key="2">
    <source>
        <dbReference type="PROSITE" id="PS50181"/>
    </source>
</evidence>
<evidence type="ECO:0000256" key="1">
    <source>
        <dbReference type="ARBA" id="ARBA00022737"/>
    </source>
</evidence>
<dbReference type="Pfam" id="PF13516">
    <property type="entry name" value="LRR_6"/>
    <property type="match status" value="5"/>
</dbReference>
<dbReference type="InterPro" id="IPR036047">
    <property type="entry name" value="F-box-like_dom_sf"/>
</dbReference>
<dbReference type="Gene3D" id="3.80.10.10">
    <property type="entry name" value="Ribonuclease Inhibitor"/>
    <property type="match status" value="2"/>
</dbReference>
<protein>
    <recommendedName>
        <fullName evidence="2">F-box domain-containing protein</fullName>
    </recommendedName>
</protein>
<evidence type="ECO:0000313" key="4">
    <source>
        <dbReference type="Proteomes" id="UP000663832"/>
    </source>
</evidence>
<dbReference type="SMART" id="SM00368">
    <property type="entry name" value="LRR_RI"/>
    <property type="match status" value="6"/>
</dbReference>
<feature type="domain" description="F-box" evidence="2">
    <location>
        <begin position="7"/>
        <end position="54"/>
    </location>
</feature>
<dbReference type="SUPFAM" id="SSF81383">
    <property type="entry name" value="F-box domain"/>
    <property type="match status" value="1"/>
</dbReference>
<dbReference type="PANTHER" id="PTHR24111">
    <property type="entry name" value="LEUCINE-RICH REPEAT-CONTAINING PROTEIN 34"/>
    <property type="match status" value="1"/>
</dbReference>